<proteinExistence type="predicted"/>
<comment type="caution">
    <text evidence="1">The sequence shown here is derived from an EMBL/GenBank/DDBJ whole genome shotgun (WGS) entry which is preliminary data.</text>
</comment>
<evidence type="ECO:0000313" key="2">
    <source>
        <dbReference type="Proteomes" id="UP000233256"/>
    </source>
</evidence>
<accession>A0A2N1PP66</accession>
<name>A0A2N1PP66_9BACT</name>
<reference evidence="1 2" key="1">
    <citation type="journal article" date="2017" name="ISME J.">
        <title>Potential for microbial H2 and metal transformations associated with novel bacteria and archaea in deep terrestrial subsurface sediments.</title>
        <authorList>
            <person name="Hernsdorf A.W."/>
            <person name="Amano Y."/>
            <person name="Miyakawa K."/>
            <person name="Ise K."/>
            <person name="Suzuki Y."/>
            <person name="Anantharaman K."/>
            <person name="Probst A."/>
            <person name="Burstein D."/>
            <person name="Thomas B.C."/>
            <person name="Banfield J.F."/>
        </authorList>
    </citation>
    <scope>NUCLEOTIDE SEQUENCE [LARGE SCALE GENOMIC DNA]</scope>
    <source>
        <strain evidence="1">HGW-Wallbacteria-1</strain>
    </source>
</reference>
<dbReference type="Pfam" id="PF13585">
    <property type="entry name" value="CHU_C"/>
    <property type="match status" value="1"/>
</dbReference>
<dbReference type="Proteomes" id="UP000233256">
    <property type="component" value="Unassembled WGS sequence"/>
</dbReference>
<dbReference type="Gene3D" id="2.60.40.4070">
    <property type="match status" value="1"/>
</dbReference>
<dbReference type="EMBL" id="PGXC01000008">
    <property type="protein sequence ID" value="PKK90072.1"/>
    <property type="molecule type" value="Genomic_DNA"/>
</dbReference>
<gene>
    <name evidence="1" type="ORF">CVV64_11170</name>
</gene>
<sequence length="4318" mass="427559">MRSAKDIAHIIGRYRFLLTAFAVMMLMPLPCLALQVTAGDQAPADFNISGGVHTEVIIGQIKLVSNEIFPSGVTIESITMQETGAANGSADISAVKLILDNDNSGTNTAGDIELSITGAYQFTSDGASLTMNLSTGASGRFSIVGGTYKQVLIAVKTTATFLPTDSDKLRVQVNGVGAKVLTSGADASVAALTLNSAIGTAVGSLLTSGNATLPAAGAVTCETNLTNLPVLQLNFASGMETVNIDSITITEAGTINGITGLGTISLYLDADGDAQVTGGETLLATGNFGGDNGTVVLNPAAMIAVAPGTPVNVLVTVNTINGGFNAGNTIILRLANPSTDVIAVGASSAASIADPSTTAIVSKTKTGRGSGSAANGLSTPANGVHPAGAQAAVIVHQVLVNATAAENININSILVHEIGSANATSDIVRVFCAIDTDNNGSLNGAEGERPTAANVTFTTDNGTANITFVTPIPVTAGGSVNLLIGYQTAASFAGGATLASRIDDVGTGISATGVSSSQSVPLTGAPAMLTSNTIKGTGTLSAVKGTSSPSGGIRAGANTNAPILQVKLTAGAGENVNVTSITVREQGTITETSDTTSVSVAVDTDGDGVLDAGETIIGTSTFASNESTIALAPAVSVPMGGSANILVVASTNAGFAFGETIQFDVWNPSIDLTAAGALSTETIQSTDPTIAGTNLKASGSFSVTKHASSPNEPNGVTVEGAGSKYPILLLTFTASADENVVIDRITIAESGSCDGATDLSNIGLILDANSNGLLDAGENVISGTGVATFSGANGTITLDPPGAADADMTVTKSTGKSYFVTCNTNASFTGGETIVFSVVNPSTDIFAAGVDSGVSLKPGETTAVTSGTLQAKGTLKIAAGAVPPTGGLDYGVRTGIAFSQFRLTAGNEAVNVTSMTFTENGSADGSADMANVGLVIDANANGIIDGAETVLAGTGTAAFSADGGTITLTPTTPVTVPLAGNVTLLLVCNTLAGFGVNETLSAVVAAPLTHISATGASSARAITDSSGLTNVGAGSIRGQGTVSMKIGPNTPAAGAIPFQANTDVSLLQIQIGAHGENMAISSITVTEDGTAPGNTAITAVGLAVDTGGDGLFGVGDTKLTISGATVFPSDNGSVQLTIDGSTPLNVSAGTTVEVLVLLNTDAAAFSVNTTLKVRIANPSTDYAATGGTTAFALTDRSTTAVVGNELRAAGKATLTVGAIPAAGGTTAGARNNIAVAQFTIDPLGENVNLTGITITETGSANGSDDITSVGLVQDTNANGIMDVTESEMVLNGGNVTFAADNGTVTLTLSAPVQISIGAAKSFLVTFDTDNSFLVSENDSLRAAVANPHDHLMLTGLTSGQNVHDPSTVAVTGNELVASGTISLSAGPQSPADSTIIQGVHTGVVLQQIQFTAAMEAVNITSIMITESGTCDGSTDIMNVGLVIDLDNSGTVNGTEAVQAGTGVATFAVDDGTVTVTPTTPIAVTTAAPVRLLIVADTTATLIGGETIKIGINNPSTDYAATGLPQPAGSGQPIRDSSITAITSATATTIGTIAASLGANTPPAGGVGAGVNANVPILQIAFAAGTENVSISSITLRETGSANGLTDISAVGLVIDVNNDGVVSGGESMVAGTGSATFPSDNGSLTITPTNPMIIPAGTTVNVLVIFNTTSTFAIGEVLRCELGNPSSDYVAKGVVSNKTIGDSSTTAIVANSQSGAGRIAASIGAASPGTGNIPAGAFNQRVFLQLAFTAGAEESVNISSITLTEAGTANGTTDIRNIGLILDNGTGGGIANDGVVNGAEILISNTGTQTFGADDGTVTLNPSTPVNVPAGTTVNVLVVADTLATFGAGETIRFTMVNPRASFSAVGLTSSQVLRDPSTANLEGGILKGTGSVTVSTGPANPVAGNIRAGAAVTDQVAMQVKFQADSVEPLRLVSVTMTEQGTLDGLNEITRVDLVIDADNDGVKDAGEPVLARGGSATFNQNDGTLVLQPNTPIDIAAGNAVNILVICNLSSSITAGKTLIMSIADPRTGVVAQGVNSTETIRPSLGTAVTSSTFTYTGSVSSAAGAASPVSGGIPAGANTNVVVQQLRFSAGAGEDVRITSITISEGGTAHGTSDITSVSLVDDLNGNGKIDSGETEMAGTGSQTFVSDNGTVVLAPSTPITVQANLSKNILVVADTSSTFSAGASPADALIFKLNNPSTDYVALGSVSGKVLADPSSASITSGTLTAIGAIAMVKGTSSPAAGGINYQVNANLPVLQLKFTAGSVEAVNIESVTVTEDGTAIGNVDITGVGMFLDNGDGNGIAGNGIQDGTEQMVVNPLAQNFPGDNGPVTLTPAAPVAIPAGGSINLVVVINTALSLDVNRTVILKVANPSVDYVARGANSSTRVLDPNNTAVASSTLTTRGILTAVLGPVPATGAIQAGSHNDLVVMQLQLSAAGENINLSSVTVAETGTADGMTHMTNIGLVSDNGAGGGGIGNGVIDGSEAILAGTGVATFSADNGTITLTPTSPVTVSAGNTLSLLVTVDTPIAFPAGKSIIFSMDNPSTRVIANGVTSGQSLKIASTAALTANTITSQGTAAVAAGAAMPAARAISATAVSVRVPLLQFTLAATGETVEFTSLILTETGTANGSTHMANVGLVLDADGSGSITNAEAMIAGTGTATFGADNGTLTLTPTTSVKVASGSTATFLVVADSVVPGFTVGQTLSLSIADPPNQVVCTGSISAGTIKPAGAAVVGNAVTGTGTVAMALGASTPGTVAGPNFIVDGAQAGVNVFQVAVTATGEDMNIASIAFTEAGTVDATTLTNLSIIPDDGTGGGVAGDGIINGAEAALALTAPASFSGDNGKATLTFAAPYTVSAGTTMNLIFTVDTNATFTGGKNLKFTVAAPATDYAVQGVTSAQAVKDSGTTAISGNTLTAKGTIALALGAANPGAANIPGGARQTIPVMQLAFTAGTENVELVSLTLTESGALDASSDLSRIDVVVDNGTGGGTADDGIVNGGEARVALTSGGTFAGDNGSSVLLFASPIVVNAGATLNLIVVADTNASFRVADGDTIMFTVANPSTSYVSRGALSQAPLTDASAVAINSSVLTAIGNLTAAAGAAMPAASNVPTAVVTTGKVLGQFALTAGGEAVVLDTLKFTRTGTCQDADVTALFLIADNGAGGGSANDGIVNGGEAAFPVGGSGVFAAGSCTFNLTGDAAGVRTVAIDGTINLLVVANIAATFVAGESLGVSMVNPSTDITSTGDTSAAAVAPISTTAIASSFVTSAGTLTVAAGPNPPAGGNTREGVGTNLPVMQLRFTAAGENLSITSLTITEIGSANGATAVSEVSLALDNGTGGGTADDGILNGGETEIAASKGATFAADNGSITFNLTASPIVVTAGSQVSVLVLMDSTATFAGGTSLRCEVTNPSTAVSATGQTSAATVKDIANTTAIQSSTFLGVGSLTLAQGANQAANGPLKSGINTGVAMTQFTVTAGSGEAVKLVSVRLTESGTANGATDVSSVYLAVDTNGNGVLDGAEAALAGTGGSTFGADNGTILLTPTTPYVVAAGSTVTLLGLCDTTTSFGIAETLTGSIATPSGNVTGQGNSSLQTAYINGVAVTGTTWTGAGTISAVYGGFPAPGAVEAKGLNQRITLFSLNMTAAGETVNISSMTFSESGTVDAAVDLANVGLVLDADGDGIADAGETTLAGTGLATFNGANGSITLTPTVPISVTSLAVSRILVVADTNVGFGSGKTIRVVMTNPSTDYAAAGAVTSLALKDASTTAISGNEIRAVVPCDAAVAEISPVMVDSDGRTINSFSLGIRPTITATNSGVNKITVAVPADFTAVSLGQVRLNGTSLNAGADYISALAGNTVNITLTSKLTSAQSGQEILLVIMATSPDQSKVGQKTFAVTLDDSVKPSPVTAIAGDSGTTIATSTLTVVAGGIDHFDVVPASLTPVSGAKVTLTVTARDQNSNVVAFYDGKLKVTVAGATAATRLRYTGISLTDNLDGTADITNTGSEWNAGVLTFTAFYDLSGESLVFTVTEKDTGLSRKGSSQAVIWQSDKATATITATGSSVTTVELTNGSKVVIEPGSVPEAVNLTFTQNYTVTDMDDRGIPVPDPEDLNPSVVSVRTDASGTSNLISYDIKPHGTILSKPFELFTPVPAHVTPAEYAKLRYYYWDGYEWQGSGGTTVTQNGKVFLKSTVQHFALFRMTMVDNLPLVSSGKVIQSIKFVNNPFSPNGDGINDNLVVKVTFGRQATVSLKIYDSAGDLVHTIIKNQDVSPGEMSWEWRGSTRWGDSVEPGAYILRIEAATATGGGNESAMIGVVY</sequence>
<protein>
    <submittedName>
        <fullName evidence="1">Uncharacterized protein</fullName>
    </submittedName>
</protein>
<evidence type="ECO:0000313" key="1">
    <source>
        <dbReference type="EMBL" id="PKK90072.1"/>
    </source>
</evidence>
<organism evidence="1 2">
    <name type="scientific">Candidatus Wallbacteria bacterium HGW-Wallbacteria-1</name>
    <dbReference type="NCBI Taxonomy" id="2013854"/>
    <lineage>
        <taxon>Bacteria</taxon>
        <taxon>Candidatus Walliibacteriota</taxon>
    </lineage>
</organism>